<evidence type="ECO:0000313" key="1">
    <source>
        <dbReference type="EMBL" id="CUH99628.1"/>
    </source>
</evidence>
<dbReference type="InterPro" id="IPR029032">
    <property type="entry name" value="AhpD-like"/>
</dbReference>
<keyword evidence="1" id="KW-0575">Peroxidase</keyword>
<accession>A0A0P1H951</accession>
<dbReference type="Proteomes" id="UP000051326">
    <property type="component" value="Unassembled WGS sequence"/>
</dbReference>
<sequence>MLAGFSIAGRAGALTEGSPAASLGSIQGGRTDVASFSGIEKDSGLTHVLSSFPRNAEQLLHLLDSIMCGSGALSRGEREAIAAYVSGLNDVAYCVHYHSLFSDVFCGPVAATQDRIRPLLEYARALHGGEAEGLSQAFEEAVTAGWSEAALYEVVEVCGVFSFINTIVKAAGLAEPGQAPEPRPTAQELVNSYAAMAQAVRGK</sequence>
<protein>
    <submittedName>
        <fullName evidence="1">Putative peroxidase-related enzyme</fullName>
    </submittedName>
</protein>
<dbReference type="Gene3D" id="1.20.1290.10">
    <property type="entry name" value="AhpD-like"/>
    <property type="match status" value="1"/>
</dbReference>
<evidence type="ECO:0000313" key="2">
    <source>
        <dbReference type="Proteomes" id="UP000051326"/>
    </source>
</evidence>
<dbReference type="EMBL" id="CYSR01000021">
    <property type="protein sequence ID" value="CUH99628.1"/>
    <property type="molecule type" value="Genomic_DNA"/>
</dbReference>
<dbReference type="AlphaFoldDB" id="A0A0P1H951"/>
<dbReference type="GO" id="GO:0004601">
    <property type="term" value="F:peroxidase activity"/>
    <property type="evidence" value="ECO:0007669"/>
    <property type="project" value="UniProtKB-KW"/>
</dbReference>
<reference evidence="1 2" key="1">
    <citation type="submission" date="2015-09" db="EMBL/GenBank/DDBJ databases">
        <authorList>
            <consortium name="Swine Surveillance"/>
        </authorList>
    </citation>
    <scope>NUCLEOTIDE SEQUENCE [LARGE SCALE GENOMIC DNA]</scope>
    <source>
        <strain evidence="1 2">CECT 8399</strain>
    </source>
</reference>
<proteinExistence type="predicted"/>
<gene>
    <name evidence="1" type="ORF">PHA8399_01750</name>
</gene>
<keyword evidence="1" id="KW-0560">Oxidoreductase</keyword>
<organism evidence="1 2">
    <name type="scientific">Leisingera aquaemixtae</name>
    <dbReference type="NCBI Taxonomy" id="1396826"/>
    <lineage>
        <taxon>Bacteria</taxon>
        <taxon>Pseudomonadati</taxon>
        <taxon>Pseudomonadota</taxon>
        <taxon>Alphaproteobacteria</taxon>
        <taxon>Rhodobacterales</taxon>
        <taxon>Roseobacteraceae</taxon>
        <taxon>Leisingera</taxon>
    </lineage>
</organism>
<dbReference type="SUPFAM" id="SSF69118">
    <property type="entry name" value="AhpD-like"/>
    <property type="match status" value="1"/>
</dbReference>
<name>A0A0P1H951_9RHOB</name>